<keyword evidence="3" id="KW-0547">Nucleotide-binding</keyword>
<proteinExistence type="inferred from homology"/>
<dbReference type="SMART" id="SM00268">
    <property type="entry name" value="ACTIN"/>
    <property type="match status" value="1"/>
</dbReference>
<dbReference type="EMBL" id="GIBP01004025">
    <property type="protein sequence ID" value="NDV32994.1"/>
    <property type="molecule type" value="Transcribed_RNA"/>
</dbReference>
<evidence type="ECO:0000256" key="6">
    <source>
        <dbReference type="RuleBase" id="RU000487"/>
    </source>
</evidence>
<dbReference type="Gene3D" id="3.30.420.40">
    <property type="match status" value="2"/>
</dbReference>
<evidence type="ECO:0008006" key="8">
    <source>
        <dbReference type="Google" id="ProtNLM"/>
    </source>
</evidence>
<dbReference type="InterPro" id="IPR043129">
    <property type="entry name" value="ATPase_NBD"/>
</dbReference>
<evidence type="ECO:0000256" key="3">
    <source>
        <dbReference type="ARBA" id="ARBA00022741"/>
    </source>
</evidence>
<reference evidence="7" key="1">
    <citation type="journal article" date="2020" name="J. Eukaryot. Microbiol.">
        <title>De novo Sequencing, Assembly and Annotation of the Transcriptome for the Free-Living Testate Amoeba Arcella intermedia.</title>
        <authorList>
            <person name="Ribeiro G.M."/>
            <person name="Porfirio-Sousa A.L."/>
            <person name="Maurer-Alcala X.X."/>
            <person name="Katz L.A."/>
            <person name="Lahr D.J.G."/>
        </authorList>
    </citation>
    <scope>NUCLEOTIDE SEQUENCE</scope>
</reference>
<evidence type="ECO:0000313" key="7">
    <source>
        <dbReference type="EMBL" id="NDV32994.1"/>
    </source>
</evidence>
<dbReference type="GO" id="GO:0005856">
    <property type="term" value="C:cytoskeleton"/>
    <property type="evidence" value="ECO:0007669"/>
    <property type="project" value="UniProtKB-SubCell"/>
</dbReference>
<dbReference type="GO" id="GO:0005524">
    <property type="term" value="F:ATP binding"/>
    <property type="evidence" value="ECO:0007669"/>
    <property type="project" value="UniProtKB-KW"/>
</dbReference>
<dbReference type="InterPro" id="IPR004000">
    <property type="entry name" value="Actin"/>
</dbReference>
<accession>A0A6B2L7P8</accession>
<dbReference type="PANTHER" id="PTHR11937">
    <property type="entry name" value="ACTIN"/>
    <property type="match status" value="1"/>
</dbReference>
<dbReference type="FunFam" id="3.90.640.10:FF:000007">
    <property type="entry name" value="Actin like 7B"/>
    <property type="match status" value="1"/>
</dbReference>
<dbReference type="Pfam" id="PF00022">
    <property type="entry name" value="Actin"/>
    <property type="match status" value="1"/>
</dbReference>
<evidence type="ECO:0000256" key="5">
    <source>
        <dbReference type="ARBA" id="ARBA00023212"/>
    </source>
</evidence>
<comment type="subcellular location">
    <subcellularLocation>
        <location evidence="1">Cytoplasm</location>
        <location evidence="1">Cytoskeleton</location>
    </subcellularLocation>
</comment>
<keyword evidence="4" id="KW-0067">ATP-binding</keyword>
<keyword evidence="2" id="KW-0963">Cytoplasm</keyword>
<dbReference type="Gene3D" id="3.90.640.10">
    <property type="entry name" value="Actin, Chain A, domain 4"/>
    <property type="match status" value="1"/>
</dbReference>
<dbReference type="SUPFAM" id="SSF53067">
    <property type="entry name" value="Actin-like ATPase domain"/>
    <property type="match status" value="2"/>
</dbReference>
<evidence type="ECO:0000256" key="1">
    <source>
        <dbReference type="ARBA" id="ARBA00004245"/>
    </source>
</evidence>
<dbReference type="PRINTS" id="PR00190">
    <property type="entry name" value="ACTIN"/>
</dbReference>
<keyword evidence="5" id="KW-0206">Cytoskeleton</keyword>
<evidence type="ECO:0000256" key="2">
    <source>
        <dbReference type="ARBA" id="ARBA00022490"/>
    </source>
</evidence>
<evidence type="ECO:0000256" key="4">
    <source>
        <dbReference type="ARBA" id="ARBA00022840"/>
    </source>
</evidence>
<organism evidence="7">
    <name type="scientific">Arcella intermedia</name>
    <dbReference type="NCBI Taxonomy" id="1963864"/>
    <lineage>
        <taxon>Eukaryota</taxon>
        <taxon>Amoebozoa</taxon>
        <taxon>Tubulinea</taxon>
        <taxon>Elardia</taxon>
        <taxon>Arcellinida</taxon>
        <taxon>Sphaerothecina</taxon>
        <taxon>Arcellidae</taxon>
        <taxon>Arcella</taxon>
    </lineage>
</organism>
<sequence>MTTAVFDNGSKYCRAGIAGDDNPQVVVPSIVGCPRHKSSMKGLTYQDTYVGFDAQARRGILELQYPVERGIIADWDTMAALWRHIYAQDLRIPSEDYSALLTETLLPPPGQRQKTFEVFFEDFGVRSLSLASQGVLSLYCSGRTTGLVVDVGDGACQVTPVSEGFVLRRNVARLDLAGRDLTHSLMQALCDKGHSFRTSTDREIAYDIKEQLCYVALSYVDETKKEIEFPFELPDGEVIRIGREVFCCPEGLFQPGLVGSDFSGVHECAFNVLLNCDVDLRNVFCENVLLAGGTARMKGFKDRMSRELEGLIGGSVKVSQGIEEHSTWIGASILGSLANYHYQFIQKEDYFEVGPSIALRPSI</sequence>
<dbReference type="AlphaFoldDB" id="A0A6B2L7P8"/>
<name>A0A6B2L7P8_9EUKA</name>
<dbReference type="FunFam" id="3.30.420.40:FF:000148">
    <property type="entry name" value="Actin, alpha skeletal muscle"/>
    <property type="match status" value="1"/>
</dbReference>
<protein>
    <recommendedName>
        <fullName evidence="8">Actin</fullName>
    </recommendedName>
</protein>
<comment type="similarity">
    <text evidence="6">Belongs to the actin family.</text>
</comment>